<dbReference type="RefSeq" id="WP_102950632.1">
    <property type="nucleotide sequence ID" value="NZ_CP024847.1"/>
</dbReference>
<dbReference type="GO" id="GO:0004620">
    <property type="term" value="F:phospholipase activity"/>
    <property type="evidence" value="ECO:0007669"/>
    <property type="project" value="TreeGrafter"/>
</dbReference>
<dbReference type="EMBL" id="CP024847">
    <property type="protein sequence ID" value="AUR51332.1"/>
    <property type="molecule type" value="Genomic_DNA"/>
</dbReference>
<keyword evidence="3" id="KW-0442">Lipid degradation</keyword>
<dbReference type="GO" id="GO:0016042">
    <property type="term" value="P:lipid catabolic process"/>
    <property type="evidence" value="ECO:0007669"/>
    <property type="project" value="UniProtKB-UniRule"/>
</dbReference>
<dbReference type="OrthoDB" id="9807112at2"/>
<evidence type="ECO:0000256" key="3">
    <source>
        <dbReference type="PROSITE-ProRule" id="PRU01161"/>
    </source>
</evidence>
<protein>
    <recommendedName>
        <fullName evidence="5">PNPLA domain-containing protein</fullName>
    </recommendedName>
</protein>
<evidence type="ECO:0000256" key="4">
    <source>
        <dbReference type="SAM" id="Phobius"/>
    </source>
</evidence>
<keyword evidence="4" id="KW-1133">Transmembrane helix</keyword>
<sequence length="393" mass="44840">MDLINIILKIFTPFNAFFVIMGIYFITIYFYLRWLTKKYLNPVDRTHDLNLSRRCLRTNNQLRQELEHRETVNILVLTGGGVRGMIPLQVLEKIEQLSGKKTGELFDLMSGASTGAINCAILAVPGIDHQFEFCTTDILAKYVENCRKMFSAPWYHKFLTLFGMLGPRYLPEGKLEVLRGFFGTCTLADIESNLIIPVYDVTENTLKIIRNWELPQGGRHTNYVLKDLVHGASNPPMLFSPRAFIISGKKHVFIDPGVILNNPATIAFMNAWFLFPRKKLRLVLIGNGGSDAEVYNHEHMAEFGAYGLFQYLLNSPVVNTKFSTDLLHEYIHEAREYGIDIEFIHINSPGGRELATSDTSDENMARIKQFGEKVISENYDKIKYLADVLKVKN</sequence>
<comment type="similarity">
    <text evidence="1">Belongs to the patatin family.</text>
</comment>
<feature type="active site" description="Nucleophile" evidence="3">
    <location>
        <position position="113"/>
    </location>
</feature>
<organism evidence="6 7">
    <name type="scientific">Aquella oligotrophica</name>
    <dbReference type="NCBI Taxonomy" id="2067065"/>
    <lineage>
        <taxon>Bacteria</taxon>
        <taxon>Pseudomonadati</taxon>
        <taxon>Pseudomonadota</taxon>
        <taxon>Betaproteobacteria</taxon>
        <taxon>Neisseriales</taxon>
        <taxon>Neisseriaceae</taxon>
        <taxon>Aquella</taxon>
    </lineage>
</organism>
<reference evidence="7" key="1">
    <citation type="submission" date="2017-11" db="EMBL/GenBank/DDBJ databases">
        <authorList>
            <person name="Chan K.G."/>
            <person name="Lee L.S."/>
        </authorList>
    </citation>
    <scope>NUCLEOTIDE SEQUENCE [LARGE SCALE GENOMIC DNA]</scope>
    <source>
        <strain evidence="7">DSM 100970</strain>
    </source>
</reference>
<dbReference type="PANTHER" id="PTHR32176:SF92">
    <property type="entry name" value="XYLOSE ISOMERASE"/>
    <property type="match status" value="1"/>
</dbReference>
<dbReference type="InterPro" id="IPR016035">
    <property type="entry name" value="Acyl_Trfase/lysoPLipase"/>
</dbReference>
<gene>
    <name evidence="6" type="ORF">CUN60_03130</name>
</gene>
<feature type="short sequence motif" description="GXGXXG" evidence="3">
    <location>
        <begin position="79"/>
        <end position="84"/>
    </location>
</feature>
<keyword evidence="4" id="KW-0472">Membrane</keyword>
<feature type="domain" description="PNPLA" evidence="5">
    <location>
        <begin position="75"/>
        <end position="268"/>
    </location>
</feature>
<comment type="caution">
    <text evidence="3">Lacks conserved residue(s) required for the propagation of feature annotation.</text>
</comment>
<dbReference type="Proteomes" id="UP000236655">
    <property type="component" value="Chromosome"/>
</dbReference>
<keyword evidence="3" id="KW-0378">Hydrolase</keyword>
<evidence type="ECO:0000256" key="2">
    <source>
        <dbReference type="ARBA" id="ARBA00023098"/>
    </source>
</evidence>
<dbReference type="Pfam" id="PF01734">
    <property type="entry name" value="Patatin"/>
    <property type="match status" value="1"/>
</dbReference>
<keyword evidence="4" id="KW-0812">Transmembrane</keyword>
<dbReference type="KEGG" id="nba:CUN60_03130"/>
<name>A0A2I7N4E6_9NEIS</name>
<dbReference type="PANTHER" id="PTHR32176">
    <property type="entry name" value="XYLOSE ISOMERASE"/>
    <property type="match status" value="1"/>
</dbReference>
<dbReference type="Gene3D" id="3.40.1090.10">
    <property type="entry name" value="Cytosolic phospholipase A2 catalytic domain"/>
    <property type="match status" value="1"/>
</dbReference>
<dbReference type="GO" id="GO:0047372">
    <property type="term" value="F:monoacylglycerol lipase activity"/>
    <property type="evidence" value="ECO:0007669"/>
    <property type="project" value="TreeGrafter"/>
</dbReference>
<feature type="active site" description="Proton acceptor" evidence="3">
    <location>
        <position position="255"/>
    </location>
</feature>
<evidence type="ECO:0000259" key="5">
    <source>
        <dbReference type="PROSITE" id="PS51635"/>
    </source>
</evidence>
<feature type="short sequence motif" description="GXSXG" evidence="3">
    <location>
        <begin position="111"/>
        <end position="115"/>
    </location>
</feature>
<keyword evidence="7" id="KW-1185">Reference proteome</keyword>
<feature type="transmembrane region" description="Helical" evidence="4">
    <location>
        <begin position="6"/>
        <end position="32"/>
    </location>
</feature>
<dbReference type="AlphaFoldDB" id="A0A2I7N4E6"/>
<dbReference type="SUPFAM" id="SSF52151">
    <property type="entry name" value="FabD/lysophospholipase-like"/>
    <property type="match status" value="1"/>
</dbReference>
<evidence type="ECO:0000313" key="6">
    <source>
        <dbReference type="EMBL" id="AUR51332.1"/>
    </source>
</evidence>
<proteinExistence type="inferred from homology"/>
<evidence type="ECO:0000256" key="1">
    <source>
        <dbReference type="ARBA" id="ARBA00010240"/>
    </source>
</evidence>
<dbReference type="PROSITE" id="PS51635">
    <property type="entry name" value="PNPLA"/>
    <property type="match status" value="1"/>
</dbReference>
<evidence type="ECO:0000313" key="7">
    <source>
        <dbReference type="Proteomes" id="UP000236655"/>
    </source>
</evidence>
<keyword evidence="2 3" id="KW-0443">Lipid metabolism</keyword>
<dbReference type="InterPro" id="IPR002641">
    <property type="entry name" value="PNPLA_dom"/>
</dbReference>
<accession>A0A2I7N4E6</accession>